<gene>
    <name evidence="5" type="ORF">MVEN_00471200</name>
</gene>
<dbReference type="InterPro" id="IPR036908">
    <property type="entry name" value="RlpA-like_sf"/>
</dbReference>
<evidence type="ECO:0000256" key="1">
    <source>
        <dbReference type="ARBA" id="ARBA00022669"/>
    </source>
</evidence>
<keyword evidence="2" id="KW-0843">Virulence</keyword>
<dbReference type="Pfam" id="PF01476">
    <property type="entry name" value="LysM"/>
    <property type="match status" value="2"/>
</dbReference>
<evidence type="ECO:0000256" key="2">
    <source>
        <dbReference type="ARBA" id="ARBA00023026"/>
    </source>
</evidence>
<dbReference type="PANTHER" id="PTHR34997">
    <property type="entry name" value="AM15"/>
    <property type="match status" value="1"/>
</dbReference>
<dbReference type="InterPro" id="IPR018392">
    <property type="entry name" value="LysM"/>
</dbReference>
<name>A0A8H6YRM2_9AGAR</name>
<feature type="signal peptide" evidence="3">
    <location>
        <begin position="1"/>
        <end position="21"/>
    </location>
</feature>
<dbReference type="PANTHER" id="PTHR34997:SF1">
    <property type="entry name" value="PEPTIDOGLYCAN-BINDING LYSIN DOMAIN"/>
    <property type="match status" value="1"/>
</dbReference>
<dbReference type="Proteomes" id="UP000620124">
    <property type="component" value="Unassembled WGS sequence"/>
</dbReference>
<dbReference type="EMBL" id="JACAZI010000003">
    <property type="protein sequence ID" value="KAF7365958.1"/>
    <property type="molecule type" value="Genomic_DNA"/>
</dbReference>
<keyword evidence="3" id="KW-0732">Signal</keyword>
<evidence type="ECO:0000313" key="6">
    <source>
        <dbReference type="Proteomes" id="UP000620124"/>
    </source>
</evidence>
<dbReference type="GO" id="GO:0008061">
    <property type="term" value="F:chitin binding"/>
    <property type="evidence" value="ECO:0007669"/>
    <property type="project" value="UniProtKB-KW"/>
</dbReference>
<evidence type="ECO:0000256" key="3">
    <source>
        <dbReference type="SAM" id="SignalP"/>
    </source>
</evidence>
<dbReference type="SMART" id="SM00257">
    <property type="entry name" value="LysM"/>
    <property type="match status" value="2"/>
</dbReference>
<feature type="domain" description="LysM" evidence="4">
    <location>
        <begin position="100"/>
        <end position="146"/>
    </location>
</feature>
<dbReference type="InterPro" id="IPR052210">
    <property type="entry name" value="LysM1-like"/>
</dbReference>
<sequence>MVSSKIFAPLFAIVLAAVVNASPLASSEANTGSGIAKRQCAQTYTVVSGDTCAVIESKTGVSDAQLHAQNPAINSACTNLQIGQTLCVSGGTSSGGGCSQTYTVVSGDTCAVIESKTGVSDAQLHAQNPAINSACTNLQIGQTLCVSGGSGPTGGGGGTTFTAIASFYDPDGGIGACGTVLQNSDFVVALGVDTWDNGAHCGETVTVEFNGASVSVVVADRCAGCVDLHGPNSIDLAEGPMAALDPNYENDGIINVQWTLF</sequence>
<protein>
    <recommendedName>
        <fullName evidence="4">LysM domain-containing protein</fullName>
    </recommendedName>
</protein>
<comment type="caution">
    <text evidence="5">The sequence shown here is derived from an EMBL/GenBank/DDBJ whole genome shotgun (WGS) entry which is preliminary data.</text>
</comment>
<reference evidence="5" key="1">
    <citation type="submission" date="2020-05" db="EMBL/GenBank/DDBJ databases">
        <title>Mycena genomes resolve the evolution of fungal bioluminescence.</title>
        <authorList>
            <person name="Tsai I.J."/>
        </authorList>
    </citation>
    <scope>NUCLEOTIDE SEQUENCE</scope>
    <source>
        <strain evidence="5">CCC161011</strain>
    </source>
</reference>
<evidence type="ECO:0000313" key="5">
    <source>
        <dbReference type="EMBL" id="KAF7365958.1"/>
    </source>
</evidence>
<evidence type="ECO:0000259" key="4">
    <source>
        <dbReference type="PROSITE" id="PS51782"/>
    </source>
</evidence>
<dbReference type="Gene3D" id="2.40.40.10">
    <property type="entry name" value="RlpA-like domain"/>
    <property type="match status" value="1"/>
</dbReference>
<proteinExistence type="predicted"/>
<keyword evidence="6" id="KW-1185">Reference proteome</keyword>
<dbReference type="SUPFAM" id="SSF50685">
    <property type="entry name" value="Barwin-like endoglucanases"/>
    <property type="match status" value="1"/>
</dbReference>
<dbReference type="AlphaFoldDB" id="A0A8H6YRM2"/>
<organism evidence="5 6">
    <name type="scientific">Mycena venus</name>
    <dbReference type="NCBI Taxonomy" id="2733690"/>
    <lineage>
        <taxon>Eukaryota</taxon>
        <taxon>Fungi</taxon>
        <taxon>Dikarya</taxon>
        <taxon>Basidiomycota</taxon>
        <taxon>Agaricomycotina</taxon>
        <taxon>Agaricomycetes</taxon>
        <taxon>Agaricomycetidae</taxon>
        <taxon>Agaricales</taxon>
        <taxon>Marasmiineae</taxon>
        <taxon>Mycenaceae</taxon>
        <taxon>Mycena</taxon>
    </lineage>
</organism>
<dbReference type="OrthoDB" id="5985073at2759"/>
<feature type="chain" id="PRO_5034857429" description="LysM domain-containing protein" evidence="3">
    <location>
        <begin position="22"/>
        <end position="261"/>
    </location>
</feature>
<keyword evidence="1" id="KW-0147">Chitin-binding</keyword>
<dbReference type="SUPFAM" id="SSF54106">
    <property type="entry name" value="LysM domain"/>
    <property type="match status" value="2"/>
</dbReference>
<dbReference type="PROSITE" id="PS51782">
    <property type="entry name" value="LYSM"/>
    <property type="match status" value="2"/>
</dbReference>
<dbReference type="CDD" id="cd22191">
    <property type="entry name" value="DPBB_RlpA_EXP_N-like"/>
    <property type="match status" value="1"/>
</dbReference>
<dbReference type="InterPro" id="IPR036779">
    <property type="entry name" value="LysM_dom_sf"/>
</dbReference>
<dbReference type="CDD" id="cd00118">
    <property type="entry name" value="LysM"/>
    <property type="match status" value="2"/>
</dbReference>
<accession>A0A8H6YRM2</accession>
<dbReference type="Gene3D" id="3.10.350.10">
    <property type="entry name" value="LysM domain"/>
    <property type="match status" value="2"/>
</dbReference>
<feature type="domain" description="LysM" evidence="4">
    <location>
        <begin position="42"/>
        <end position="88"/>
    </location>
</feature>